<sequence>MNQLKFLIIAIPGLVGSFMVIDFVQYLYKSFNPHAKPGQQAHALVLEAVNLCQRLMEAERQAFQAYLKSPDVNSLNAWKERTVQLRELYAKADLRYKRRIEKFA</sequence>
<evidence type="ECO:0000256" key="1">
    <source>
        <dbReference type="SAM" id="Phobius"/>
    </source>
</evidence>
<organism evidence="2 3">
    <name type="scientific">Phormidium yuhuli AB48</name>
    <dbReference type="NCBI Taxonomy" id="2940671"/>
    <lineage>
        <taxon>Bacteria</taxon>
        <taxon>Bacillati</taxon>
        <taxon>Cyanobacteriota</taxon>
        <taxon>Cyanophyceae</taxon>
        <taxon>Oscillatoriophycideae</taxon>
        <taxon>Oscillatoriales</taxon>
        <taxon>Oscillatoriaceae</taxon>
        <taxon>Phormidium</taxon>
        <taxon>Phormidium yuhuli</taxon>
    </lineage>
</organism>
<accession>A0ABY5AN40</accession>
<keyword evidence="1" id="KW-0812">Transmembrane</keyword>
<protein>
    <submittedName>
        <fullName evidence="2">Uncharacterized protein</fullName>
    </submittedName>
</protein>
<dbReference type="EMBL" id="CP098611">
    <property type="protein sequence ID" value="USR90235.1"/>
    <property type="molecule type" value="Genomic_DNA"/>
</dbReference>
<keyword evidence="3" id="KW-1185">Reference proteome</keyword>
<dbReference type="Proteomes" id="UP001056708">
    <property type="component" value="Chromosome"/>
</dbReference>
<feature type="transmembrane region" description="Helical" evidence="1">
    <location>
        <begin position="6"/>
        <end position="28"/>
    </location>
</feature>
<evidence type="ECO:0000313" key="2">
    <source>
        <dbReference type="EMBL" id="USR90235.1"/>
    </source>
</evidence>
<name>A0ABY5AN40_9CYAN</name>
<proteinExistence type="predicted"/>
<reference evidence="2" key="1">
    <citation type="submission" date="2022-06" db="EMBL/GenBank/DDBJ databases">
        <title>Genome sequence of Phormidium yuhuli AB48 isolated from an industrial photobioreactor environment.</title>
        <authorList>
            <person name="Qiu Y."/>
            <person name="Noonan A.J.C."/>
            <person name="Dofher K."/>
            <person name="Koch M."/>
            <person name="Kieft B."/>
            <person name="Lin X."/>
            <person name="Ziels R.M."/>
            <person name="Hallam S.J."/>
        </authorList>
    </citation>
    <scope>NUCLEOTIDE SEQUENCE</scope>
    <source>
        <strain evidence="2">AB48</strain>
    </source>
</reference>
<keyword evidence="1" id="KW-1133">Transmembrane helix</keyword>
<keyword evidence="1" id="KW-0472">Membrane</keyword>
<gene>
    <name evidence="2" type="ORF">NEA10_15485</name>
</gene>
<evidence type="ECO:0000313" key="3">
    <source>
        <dbReference type="Proteomes" id="UP001056708"/>
    </source>
</evidence>
<dbReference type="RefSeq" id="WP_252662179.1">
    <property type="nucleotide sequence ID" value="NZ_CP098611.1"/>
</dbReference>